<keyword evidence="11" id="KW-0269">Exonuclease</keyword>
<feature type="region of interest" description="Disordered" evidence="21">
    <location>
        <begin position="1"/>
        <end position="23"/>
    </location>
</feature>
<dbReference type="CDD" id="cd07906">
    <property type="entry name" value="Adenylation_DNA_ligase_LigD_LigC"/>
    <property type="match status" value="1"/>
</dbReference>
<keyword evidence="10" id="KW-0378">Hydrolase</keyword>
<protein>
    <recommendedName>
        <fullName evidence="2">DNA ligase (ATP)</fullName>
        <ecNumber evidence="2">6.5.1.1</ecNumber>
    </recommendedName>
    <alternativeName>
        <fullName evidence="19">NHEJ DNA polymerase</fullName>
    </alternativeName>
</protein>
<keyword evidence="8" id="KW-0547">Nucleotide-binding</keyword>
<organism evidence="23 24">
    <name type="scientific">Niabella soli DSM 19437</name>
    <dbReference type="NCBI Taxonomy" id="929713"/>
    <lineage>
        <taxon>Bacteria</taxon>
        <taxon>Pseudomonadati</taxon>
        <taxon>Bacteroidota</taxon>
        <taxon>Chitinophagia</taxon>
        <taxon>Chitinophagales</taxon>
        <taxon>Chitinophagaceae</taxon>
        <taxon>Niabella</taxon>
    </lineage>
</organism>
<dbReference type="Gene3D" id="3.30.470.30">
    <property type="entry name" value="DNA ligase/mRNA capping enzyme"/>
    <property type="match status" value="1"/>
</dbReference>
<keyword evidence="13" id="KW-0239">DNA-directed DNA polymerase</keyword>
<dbReference type="GO" id="GO:0004527">
    <property type="term" value="F:exonuclease activity"/>
    <property type="evidence" value="ECO:0007669"/>
    <property type="project" value="UniProtKB-KW"/>
</dbReference>
<dbReference type="InterPro" id="IPR014146">
    <property type="entry name" value="LigD_ligase_dom"/>
</dbReference>
<dbReference type="Gene3D" id="3.90.920.10">
    <property type="entry name" value="DNA primase, PRIM domain"/>
    <property type="match status" value="1"/>
</dbReference>
<keyword evidence="16" id="KW-0234">DNA repair</keyword>
<dbReference type="Pfam" id="PF04679">
    <property type="entry name" value="DNA_ligase_A_C"/>
    <property type="match status" value="1"/>
</dbReference>
<dbReference type="GO" id="GO:0003910">
    <property type="term" value="F:DNA ligase (ATP) activity"/>
    <property type="evidence" value="ECO:0007669"/>
    <property type="project" value="UniProtKB-EC"/>
</dbReference>
<comment type="cofactor">
    <cofactor evidence="1">
        <name>Mn(2+)</name>
        <dbReference type="ChEBI" id="CHEBI:29035"/>
    </cofactor>
</comment>
<evidence type="ECO:0000256" key="7">
    <source>
        <dbReference type="ARBA" id="ARBA00022723"/>
    </source>
</evidence>
<dbReference type="InterPro" id="IPR014144">
    <property type="entry name" value="LigD_PE_domain"/>
</dbReference>
<dbReference type="GO" id="GO:0005524">
    <property type="term" value="F:ATP binding"/>
    <property type="evidence" value="ECO:0007669"/>
    <property type="project" value="UniProtKB-KW"/>
</dbReference>
<dbReference type="Pfam" id="PF01068">
    <property type="entry name" value="DNA_ligase_A_M"/>
    <property type="match status" value="1"/>
</dbReference>
<sequence length="845" mass="95289">MPLKKYNTKRDFSQTAEPRGIKKTGGRKLHFVVQRHDATRLHYDFRLEMAGVLKSWAVPKGPSLNPADKRLAVMVEDHPYAYRKFEGTIPKGNYGAGNVEIWDEGTYTALEQQPGKNDEAVLLQELKNGSLKFVLHGKKLNGEFALVRMKNATEDNAWLLIKHKDAFAVNGAYDAERSPRKQAARTVKASSNIPAPKKQPAPQGPLVKKKATPLPVSTEKKHRHYIKPMLATIADKPFTDKDWVFEIKWDGYRAIAETGKKLRLYSRNGLNFANRYGVLAQALAQQQHEMILDGEIVAYNKEGMPDFQTLQHFEEAPDMPLTYQVFDLLHLNGHSTEALPLLQRKELLKEALNENAVIKYCDHVVKDGEKFFRAIQKKNLEGMIAKSATSVYAEGIRTTSWLKIKHHHTEEVVIAGYTAPRGSRKKFGALILGRYDEGKLVYAGHTGTGFDERSLTELYEKMQPLVTERSPFAHTPQTNMPAVWLRPSLVCNIKFSQLTKDHIFRQPVFQGLREDKAATEIVIPKNEVVMADKKTAQPGSPAQNEYNIKEGRKTIKLTNQHKIYWPEDGFTKGDLIAYYNVTAPVILPYLKDRPESLNRYPNGITGESFYQKDAGDAVPEWIKTIQIYSESTKKEIDYIICNDRAALLYLANLGCIELNPWNSTAKKPDTPTYMIIDIDPSKDNTFDQVIDAALATKQILDDCGAPAFCKTSGATGLHIYVPLGNKYTYEQVKDFAHLVALHVTELLPDSTTLERNLKKRGTQKIYIDHLQNRRGQTVASAYSVRPRPGATVSAPLHWKEVKPGLMPQQFTLQTMQHRLAKTGDLFAPVLGKGIDMLKCLKKISG</sequence>
<evidence type="ECO:0000256" key="9">
    <source>
        <dbReference type="ARBA" id="ARBA00022763"/>
    </source>
</evidence>
<dbReference type="InterPro" id="IPR014143">
    <property type="entry name" value="NHEJ_ligase_prk"/>
</dbReference>
<gene>
    <name evidence="23" type="ORF">NIASO_02455</name>
</gene>
<evidence type="ECO:0000313" key="23">
    <source>
        <dbReference type="EMBL" id="AHF14349.1"/>
    </source>
</evidence>
<dbReference type="GO" id="GO:0006310">
    <property type="term" value="P:DNA recombination"/>
    <property type="evidence" value="ECO:0007669"/>
    <property type="project" value="UniProtKB-KW"/>
</dbReference>
<dbReference type="NCBIfam" id="TIGR02776">
    <property type="entry name" value="NHEJ_ligase_prk"/>
    <property type="match status" value="1"/>
</dbReference>
<evidence type="ECO:0000256" key="3">
    <source>
        <dbReference type="ARBA" id="ARBA00022598"/>
    </source>
</evidence>
<dbReference type="CDD" id="cd07971">
    <property type="entry name" value="OBF_DNA_ligase_LigD"/>
    <property type="match status" value="1"/>
</dbReference>
<dbReference type="InterPro" id="IPR012340">
    <property type="entry name" value="NA-bd_OB-fold"/>
</dbReference>
<dbReference type="NCBIfam" id="TIGR02777">
    <property type="entry name" value="LigD_PE_dom"/>
    <property type="match status" value="1"/>
</dbReference>
<dbReference type="NCBIfam" id="TIGR02779">
    <property type="entry name" value="NHEJ_ligase_lig"/>
    <property type="match status" value="1"/>
</dbReference>
<dbReference type="HOGENOM" id="CLU_008325_0_2_10"/>
<evidence type="ECO:0000256" key="19">
    <source>
        <dbReference type="ARBA" id="ARBA00029943"/>
    </source>
</evidence>
<reference evidence="23 24" key="1">
    <citation type="submission" date="2013-12" db="EMBL/GenBank/DDBJ databases">
        <authorList>
            <consortium name="DOE Joint Genome Institute"/>
            <person name="Eisen J."/>
            <person name="Huntemann M."/>
            <person name="Han J."/>
            <person name="Chen A."/>
            <person name="Kyrpides N."/>
            <person name="Mavromatis K."/>
            <person name="Markowitz V."/>
            <person name="Palaniappan K."/>
            <person name="Ivanova N."/>
            <person name="Schaumberg A."/>
            <person name="Pati A."/>
            <person name="Liolios K."/>
            <person name="Nordberg H.P."/>
            <person name="Cantor M.N."/>
            <person name="Hua S.X."/>
            <person name="Woyke T."/>
        </authorList>
    </citation>
    <scope>NUCLEOTIDE SEQUENCE [LARGE SCALE GENOMIC DNA]</scope>
    <source>
        <strain evidence="24">DSM 19437</strain>
    </source>
</reference>
<dbReference type="Gene3D" id="3.30.1490.70">
    <property type="match status" value="1"/>
</dbReference>
<feature type="region of interest" description="Disordered" evidence="21">
    <location>
        <begin position="178"/>
        <end position="214"/>
    </location>
</feature>
<dbReference type="InterPro" id="IPR012310">
    <property type="entry name" value="DNA_ligase_ATP-dep_cent"/>
</dbReference>
<evidence type="ECO:0000256" key="4">
    <source>
        <dbReference type="ARBA" id="ARBA00022679"/>
    </source>
</evidence>
<keyword evidence="15" id="KW-0233">DNA recombination</keyword>
<dbReference type="EMBL" id="CP007035">
    <property type="protein sequence ID" value="AHF14349.1"/>
    <property type="molecule type" value="Genomic_DNA"/>
</dbReference>
<evidence type="ECO:0000256" key="17">
    <source>
        <dbReference type="ARBA" id="ARBA00023211"/>
    </source>
</evidence>
<dbReference type="SUPFAM" id="SSF50249">
    <property type="entry name" value="Nucleic acid-binding proteins"/>
    <property type="match status" value="1"/>
</dbReference>
<keyword evidence="12" id="KW-0067">ATP-binding</keyword>
<evidence type="ECO:0000256" key="20">
    <source>
        <dbReference type="ARBA" id="ARBA00034003"/>
    </source>
</evidence>
<dbReference type="AlphaFoldDB" id="W0EYS4"/>
<dbReference type="KEGG" id="nso:NIASO_02455"/>
<proteinExistence type="predicted"/>
<dbReference type="InterPro" id="IPR052171">
    <property type="entry name" value="NHEJ_LigD"/>
</dbReference>
<feature type="domain" description="ATP-dependent DNA ligase family profile" evidence="22">
    <location>
        <begin position="314"/>
        <end position="439"/>
    </location>
</feature>
<dbReference type="STRING" id="929713.NIASO_02455"/>
<dbReference type="InterPro" id="IPR014145">
    <property type="entry name" value="LigD_pol_dom"/>
</dbReference>
<keyword evidence="6" id="KW-0540">Nuclease</keyword>
<keyword evidence="17" id="KW-0464">Manganese</keyword>
<evidence type="ECO:0000259" key="22">
    <source>
        <dbReference type="PROSITE" id="PS50160"/>
    </source>
</evidence>
<keyword evidence="18" id="KW-0511">Multifunctional enzyme</keyword>
<keyword evidence="5" id="KW-0548">Nucleotidyltransferase</keyword>
<evidence type="ECO:0000256" key="15">
    <source>
        <dbReference type="ARBA" id="ARBA00023172"/>
    </source>
</evidence>
<dbReference type="GO" id="GO:0046872">
    <property type="term" value="F:metal ion binding"/>
    <property type="evidence" value="ECO:0007669"/>
    <property type="project" value="UniProtKB-KW"/>
</dbReference>
<dbReference type="SUPFAM" id="SSF56091">
    <property type="entry name" value="DNA ligase/mRNA capping enzyme, catalytic domain"/>
    <property type="match status" value="1"/>
</dbReference>
<evidence type="ECO:0000313" key="24">
    <source>
        <dbReference type="Proteomes" id="UP000003586"/>
    </source>
</evidence>
<dbReference type="Pfam" id="PF21686">
    <property type="entry name" value="LigD_Prim-Pol"/>
    <property type="match status" value="1"/>
</dbReference>
<evidence type="ECO:0000256" key="10">
    <source>
        <dbReference type="ARBA" id="ARBA00022801"/>
    </source>
</evidence>
<dbReference type="GO" id="GO:0006281">
    <property type="term" value="P:DNA repair"/>
    <property type="evidence" value="ECO:0007669"/>
    <property type="project" value="UniProtKB-KW"/>
</dbReference>
<evidence type="ECO:0000256" key="5">
    <source>
        <dbReference type="ARBA" id="ARBA00022695"/>
    </source>
</evidence>
<evidence type="ECO:0000256" key="1">
    <source>
        <dbReference type="ARBA" id="ARBA00001936"/>
    </source>
</evidence>
<dbReference type="CDD" id="cd04865">
    <property type="entry name" value="LigD_Pol_like_2"/>
    <property type="match status" value="1"/>
</dbReference>
<keyword evidence="14" id="KW-0238">DNA-binding</keyword>
<dbReference type="PROSITE" id="PS50160">
    <property type="entry name" value="DNA_LIGASE_A3"/>
    <property type="match status" value="1"/>
</dbReference>
<evidence type="ECO:0000256" key="8">
    <source>
        <dbReference type="ARBA" id="ARBA00022741"/>
    </source>
</evidence>
<keyword evidence="7" id="KW-0479">Metal-binding</keyword>
<comment type="catalytic activity">
    <reaction evidence="20">
        <text>ATP + (deoxyribonucleotide)n-3'-hydroxyl + 5'-phospho-(deoxyribonucleotide)m = (deoxyribonucleotide)n+m + AMP + diphosphate.</text>
        <dbReference type="EC" id="6.5.1.1"/>
    </reaction>
</comment>
<keyword evidence="3 23" id="KW-0436">Ligase</keyword>
<evidence type="ECO:0000256" key="11">
    <source>
        <dbReference type="ARBA" id="ARBA00022839"/>
    </source>
</evidence>
<name>W0EYS4_9BACT</name>
<evidence type="ECO:0000256" key="2">
    <source>
        <dbReference type="ARBA" id="ARBA00012727"/>
    </source>
</evidence>
<evidence type="ECO:0000256" key="13">
    <source>
        <dbReference type="ARBA" id="ARBA00022932"/>
    </source>
</evidence>
<dbReference type="PANTHER" id="PTHR42705">
    <property type="entry name" value="BIFUNCTIONAL NON-HOMOLOGOUS END JOINING PROTEIN LIGD"/>
    <property type="match status" value="1"/>
</dbReference>
<accession>W0EYS4</accession>
<dbReference type="Gene3D" id="2.40.50.140">
    <property type="entry name" value="Nucleic acid-binding proteins"/>
    <property type="match status" value="1"/>
</dbReference>
<dbReference type="InterPro" id="IPR012309">
    <property type="entry name" value="DNA_ligase_ATP-dep_C"/>
</dbReference>
<dbReference type="EC" id="6.5.1.1" evidence="2"/>
<dbReference type="PANTHER" id="PTHR42705:SF2">
    <property type="entry name" value="BIFUNCTIONAL NON-HOMOLOGOUS END JOINING PROTEIN LIGD"/>
    <property type="match status" value="1"/>
</dbReference>
<dbReference type="eggNOG" id="COG3285">
    <property type="taxonomic scope" value="Bacteria"/>
</dbReference>
<dbReference type="OrthoDB" id="9802472at2"/>
<dbReference type="eggNOG" id="COG1793">
    <property type="taxonomic scope" value="Bacteria"/>
</dbReference>
<evidence type="ECO:0000256" key="18">
    <source>
        <dbReference type="ARBA" id="ARBA00023268"/>
    </source>
</evidence>
<evidence type="ECO:0000256" key="16">
    <source>
        <dbReference type="ARBA" id="ARBA00023204"/>
    </source>
</evidence>
<evidence type="ECO:0000256" key="14">
    <source>
        <dbReference type="ARBA" id="ARBA00023125"/>
    </source>
</evidence>
<keyword evidence="24" id="KW-1185">Reference proteome</keyword>
<dbReference type="GO" id="GO:0003677">
    <property type="term" value="F:DNA binding"/>
    <property type="evidence" value="ECO:0007669"/>
    <property type="project" value="UniProtKB-KW"/>
</dbReference>
<dbReference type="Pfam" id="PF13298">
    <property type="entry name" value="LigD_N"/>
    <property type="match status" value="1"/>
</dbReference>
<evidence type="ECO:0000256" key="21">
    <source>
        <dbReference type="SAM" id="MobiDB-lite"/>
    </source>
</evidence>
<keyword evidence="4" id="KW-0808">Transferase</keyword>
<dbReference type="GO" id="GO:0003887">
    <property type="term" value="F:DNA-directed DNA polymerase activity"/>
    <property type="evidence" value="ECO:0007669"/>
    <property type="project" value="UniProtKB-KW"/>
</dbReference>
<dbReference type="Proteomes" id="UP000003586">
    <property type="component" value="Chromosome"/>
</dbReference>
<keyword evidence="9" id="KW-0227">DNA damage</keyword>
<dbReference type="RefSeq" id="WP_008583872.1">
    <property type="nucleotide sequence ID" value="NZ_CP007035.1"/>
</dbReference>
<evidence type="ECO:0000256" key="6">
    <source>
        <dbReference type="ARBA" id="ARBA00022722"/>
    </source>
</evidence>
<dbReference type="NCBIfam" id="TIGR02778">
    <property type="entry name" value="ligD_pol"/>
    <property type="match status" value="1"/>
</dbReference>
<evidence type="ECO:0000256" key="12">
    <source>
        <dbReference type="ARBA" id="ARBA00022840"/>
    </source>
</evidence>